<comment type="similarity">
    <text evidence="1">Belongs to the glycosyltransferase 2 family.</text>
</comment>
<dbReference type="Gene3D" id="3.90.550.10">
    <property type="entry name" value="Spore Coat Polysaccharide Biosynthesis Protein SpsA, Chain A"/>
    <property type="match status" value="1"/>
</dbReference>
<keyword evidence="3" id="KW-0808">Transferase</keyword>
<reference evidence="3" key="1">
    <citation type="submission" date="2022-08" db="EMBL/GenBank/DDBJ databases">
        <title>The genomic sequence of strain Paenibacillus sp. SCIV0701.</title>
        <authorList>
            <person name="Zhao H."/>
        </authorList>
    </citation>
    <scope>NUCLEOTIDE SEQUENCE</scope>
    <source>
        <strain evidence="3">SCIV0701</strain>
    </source>
</reference>
<dbReference type="SUPFAM" id="SSF53448">
    <property type="entry name" value="Nucleotide-diphospho-sugar transferases"/>
    <property type="match status" value="1"/>
</dbReference>
<proteinExistence type="inferred from homology"/>
<dbReference type="EC" id="2.4.-.-" evidence="3"/>
<feature type="domain" description="Glycosyltransferase 2-like" evidence="2">
    <location>
        <begin position="7"/>
        <end position="125"/>
    </location>
</feature>
<protein>
    <submittedName>
        <fullName evidence="3">Glycosyltransferase</fullName>
        <ecNumber evidence="3">2.4.-.-</ecNumber>
    </submittedName>
</protein>
<dbReference type="GO" id="GO:0016758">
    <property type="term" value="F:hexosyltransferase activity"/>
    <property type="evidence" value="ECO:0007669"/>
    <property type="project" value="UniProtKB-ARBA"/>
</dbReference>
<keyword evidence="3" id="KW-0328">Glycosyltransferase</keyword>
<dbReference type="InterPro" id="IPR029044">
    <property type="entry name" value="Nucleotide-diphossugar_trans"/>
</dbReference>
<dbReference type="EMBL" id="JANIPJ010000019">
    <property type="protein sequence ID" value="MCR2806714.1"/>
    <property type="molecule type" value="Genomic_DNA"/>
</dbReference>
<organism evidence="3 4">
    <name type="scientific">Paenibacillus soyae</name>
    <dbReference type="NCBI Taxonomy" id="2969249"/>
    <lineage>
        <taxon>Bacteria</taxon>
        <taxon>Bacillati</taxon>
        <taxon>Bacillota</taxon>
        <taxon>Bacilli</taxon>
        <taxon>Bacillales</taxon>
        <taxon>Paenibacillaceae</taxon>
        <taxon>Paenibacillus</taxon>
    </lineage>
</organism>
<evidence type="ECO:0000259" key="2">
    <source>
        <dbReference type="Pfam" id="PF00535"/>
    </source>
</evidence>
<dbReference type="InterPro" id="IPR001173">
    <property type="entry name" value="Glyco_trans_2-like"/>
</dbReference>
<dbReference type="Pfam" id="PF00535">
    <property type="entry name" value="Glycos_transf_2"/>
    <property type="match status" value="1"/>
</dbReference>
<gene>
    <name evidence="3" type="ORF">NQZ67_22790</name>
</gene>
<accession>A0A9X2MUV2</accession>
<dbReference type="CDD" id="cd00761">
    <property type="entry name" value="Glyco_tranf_GTA_type"/>
    <property type="match status" value="1"/>
</dbReference>
<evidence type="ECO:0000313" key="4">
    <source>
        <dbReference type="Proteomes" id="UP001141950"/>
    </source>
</evidence>
<dbReference type="PANTHER" id="PTHR22916">
    <property type="entry name" value="GLYCOSYLTRANSFERASE"/>
    <property type="match status" value="1"/>
</dbReference>
<evidence type="ECO:0000256" key="1">
    <source>
        <dbReference type="ARBA" id="ARBA00006739"/>
    </source>
</evidence>
<dbReference type="PANTHER" id="PTHR22916:SF3">
    <property type="entry name" value="UDP-GLCNAC:BETAGAL BETA-1,3-N-ACETYLGLUCOSAMINYLTRANSFERASE-LIKE PROTEIN 1"/>
    <property type="match status" value="1"/>
</dbReference>
<dbReference type="Proteomes" id="UP001141950">
    <property type="component" value="Unassembled WGS sequence"/>
</dbReference>
<evidence type="ECO:0000313" key="3">
    <source>
        <dbReference type="EMBL" id="MCR2806714.1"/>
    </source>
</evidence>
<dbReference type="AlphaFoldDB" id="A0A9X2MUV2"/>
<sequence length="452" mass="51386">MMQPKVSLVVSCYNKVNYISGMLDSVVAQKWDNLEIILVNDGSTDGTRVVIGQYEEKLKARGYEVTILDQGNQGVAAAVRNGLMLVTGEFVCIPDCDDLLHEEYVSAMVKALNQFSSVNCVVCDDLRNRWDLGYAPEISTETSLVSNYNRNLLTKFFMGKLLTSVAVLMFRASLIYKLHLIETFITNLSATQEPQIWLPILASEDAIIHLRRPLYSYIVRENSIVTSQTDIHKLYQYAESRCILSQNTLESCIGSKTQFNFYSKLATISKYAFMVRRVSRSPHLISYKEYYTNQFVRVVNDTGLLPLSLDGRLVEEICFSAFFYAVSNFLTNCSTEKKDTLSIIRSRKGRLIAYGAGFVAKSTLEDFIKCNIVPNEVWDIKAQQGDRLFGIPLMFPDFGLLSKDDTVILFLNGNQDVERKVRKTEANVFYFHDVLNDLGTEYFPELIVNHKE</sequence>
<comment type="caution">
    <text evidence="3">The sequence shown here is derived from an EMBL/GenBank/DDBJ whole genome shotgun (WGS) entry which is preliminary data.</text>
</comment>
<keyword evidence="4" id="KW-1185">Reference proteome</keyword>
<name>A0A9X2MUV2_9BACL</name>